<evidence type="ECO:0000313" key="3">
    <source>
        <dbReference type="Proteomes" id="UP000193675"/>
    </source>
</evidence>
<reference evidence="1 3" key="1">
    <citation type="submission" date="2017-04" db="EMBL/GenBank/DDBJ databases">
        <title>Presence of VIM-2 positive Pseudomonas species in chickens and their surrounding environment.</title>
        <authorList>
            <person name="Zhang R."/>
        </authorList>
    </citation>
    <scope>NUCLEOTIDE SEQUENCE [LARGE SCALE GENOMIC DNA]</scope>
    <source>
        <strain evidence="1 3">DZ-C18</strain>
    </source>
</reference>
<name>A0A1X0ZJA3_PSEPU</name>
<keyword evidence="2" id="KW-0614">Plasmid</keyword>
<dbReference type="RefSeq" id="WP_084851000.1">
    <property type="nucleotide sequence ID" value="NZ_CP061724.1"/>
</dbReference>
<dbReference type="EMBL" id="CP061724">
    <property type="protein sequence ID" value="QOD01536.1"/>
    <property type="molecule type" value="Genomic_DNA"/>
</dbReference>
<dbReference type="Proteomes" id="UP000193675">
    <property type="component" value="Unassembled WGS sequence"/>
</dbReference>
<organism evidence="1 3">
    <name type="scientific">Pseudomonas putida</name>
    <name type="common">Arthrobacter siderocapsulatus</name>
    <dbReference type="NCBI Taxonomy" id="303"/>
    <lineage>
        <taxon>Bacteria</taxon>
        <taxon>Pseudomonadati</taxon>
        <taxon>Pseudomonadota</taxon>
        <taxon>Gammaproteobacteria</taxon>
        <taxon>Pseudomonadales</taxon>
        <taxon>Pseudomonadaceae</taxon>
        <taxon>Pseudomonas</taxon>
    </lineage>
</organism>
<gene>
    <name evidence="1" type="ORF">B7H17_25100</name>
    <name evidence="2" type="ORF">ID616_30405</name>
</gene>
<proteinExistence type="predicted"/>
<evidence type="ECO:0000313" key="2">
    <source>
        <dbReference type="EMBL" id="QOD01536.1"/>
    </source>
</evidence>
<reference evidence="2 4" key="2">
    <citation type="submission" date="2020-09" db="EMBL/GenBank/DDBJ databases">
        <title>Co-existence of a novel multidrug-resistance efflux pump with carbapenem resistance gene blaVIM-2 in one megaplasmid in Pseudomonas putida.</title>
        <authorList>
            <person name="Peng K."/>
            <person name="Li R."/>
        </authorList>
    </citation>
    <scope>NUCLEOTIDE SEQUENCE [LARGE SCALE GENOMIC DNA]</scope>
    <source>
        <strain evidence="2 4">ZXPA-20</strain>
        <plasmid evidence="2 4">pZXPA-20-602k</plasmid>
    </source>
</reference>
<dbReference type="AlphaFoldDB" id="A0A1X0ZJA3"/>
<evidence type="ECO:0000313" key="1">
    <source>
        <dbReference type="EMBL" id="ORL58808.1"/>
    </source>
</evidence>
<protein>
    <submittedName>
        <fullName evidence="1">Uncharacterized protein</fullName>
    </submittedName>
</protein>
<dbReference type="EMBL" id="NBWC01000049">
    <property type="protein sequence ID" value="ORL58808.1"/>
    <property type="molecule type" value="Genomic_DNA"/>
</dbReference>
<dbReference type="Proteomes" id="UP000516786">
    <property type="component" value="Plasmid pZXPA-20-602k"/>
</dbReference>
<accession>A0A1X0ZJA3</accession>
<evidence type="ECO:0000313" key="4">
    <source>
        <dbReference type="Proteomes" id="UP000516786"/>
    </source>
</evidence>
<sequence>MSAPAASLAKVAKPITDHTYIDHPNGFACPWCASGNITFSGTNLTFHGDSIGQATSCDDCGREWETIYTLTGYSS</sequence>
<geneLocation type="plasmid" evidence="2 4">
    <name>pZXPA-20-602k</name>
</geneLocation>